<gene>
    <name evidence="2" type="ORF">V1478_010771</name>
</gene>
<comment type="caution">
    <text evidence="2">The sequence shown here is derived from an EMBL/GenBank/DDBJ whole genome shotgun (WGS) entry which is preliminary data.</text>
</comment>
<keyword evidence="3" id="KW-1185">Reference proteome</keyword>
<dbReference type="AlphaFoldDB" id="A0ABD2AFD8"/>
<feature type="non-terminal residue" evidence="2">
    <location>
        <position position="1"/>
    </location>
</feature>
<evidence type="ECO:0000313" key="3">
    <source>
        <dbReference type="Proteomes" id="UP001607302"/>
    </source>
</evidence>
<feature type="transmembrane region" description="Helical" evidence="1">
    <location>
        <begin position="222"/>
        <end position="244"/>
    </location>
</feature>
<evidence type="ECO:0000313" key="2">
    <source>
        <dbReference type="EMBL" id="KAL2719309.1"/>
    </source>
</evidence>
<dbReference type="EMBL" id="JAUDFV010000149">
    <property type="protein sequence ID" value="KAL2719309.1"/>
    <property type="molecule type" value="Genomic_DNA"/>
</dbReference>
<dbReference type="Proteomes" id="UP001607302">
    <property type="component" value="Unassembled WGS sequence"/>
</dbReference>
<proteinExistence type="predicted"/>
<organism evidence="2 3">
    <name type="scientific">Vespula squamosa</name>
    <name type="common">Southern yellow jacket</name>
    <name type="synonym">Wasp</name>
    <dbReference type="NCBI Taxonomy" id="30214"/>
    <lineage>
        <taxon>Eukaryota</taxon>
        <taxon>Metazoa</taxon>
        <taxon>Ecdysozoa</taxon>
        <taxon>Arthropoda</taxon>
        <taxon>Hexapoda</taxon>
        <taxon>Insecta</taxon>
        <taxon>Pterygota</taxon>
        <taxon>Neoptera</taxon>
        <taxon>Endopterygota</taxon>
        <taxon>Hymenoptera</taxon>
        <taxon>Apocrita</taxon>
        <taxon>Aculeata</taxon>
        <taxon>Vespoidea</taxon>
        <taxon>Vespidae</taxon>
        <taxon>Vespinae</taxon>
        <taxon>Vespula</taxon>
    </lineage>
</organism>
<reference evidence="2 3" key="1">
    <citation type="journal article" date="2024" name="Ann. Entomol. Soc. Am.">
        <title>Genomic analyses of the southern and eastern yellowjacket wasps (Hymenoptera: Vespidae) reveal evolutionary signatures of social life.</title>
        <authorList>
            <person name="Catto M.A."/>
            <person name="Caine P.B."/>
            <person name="Orr S.E."/>
            <person name="Hunt B.G."/>
            <person name="Goodisman M.A.D."/>
        </authorList>
    </citation>
    <scope>NUCLEOTIDE SEQUENCE [LARGE SCALE GENOMIC DNA]</scope>
    <source>
        <strain evidence="2">233</strain>
        <tissue evidence="2">Head and thorax</tissue>
    </source>
</reference>
<keyword evidence="1" id="KW-0472">Membrane</keyword>
<keyword evidence="1" id="KW-0812">Transmembrane</keyword>
<sequence>DSLICYDLYCVSTTSGKKLRAFSFKTINIFHNLHCPKYHNPADYIIEIVNNEYGSFSDQLVAAIECNKATWRAKSSEKSAITPFELKKFLILFDQYFIQFHKNWTVVYLKLFIYFLVVISNRSSGIDSLCSSGFHYRHFAQSREQYLHKFGHHRYILIIRDIILFKHMPKYLYYFSYFNYLKYTFEDLVQSIYGYNREKFKIPDDLTYCLYNHKLEIEDDKYWLNVLVLIIFFVFYRIVSYYMLKRNLLLIFVNRH</sequence>
<keyword evidence="1" id="KW-1133">Transmembrane helix</keyword>
<name>A0ABD2AFD8_VESSQ</name>
<evidence type="ECO:0000256" key="1">
    <source>
        <dbReference type="SAM" id="Phobius"/>
    </source>
</evidence>
<accession>A0ABD2AFD8</accession>
<protein>
    <submittedName>
        <fullName evidence="2">ATP-binding cassette sub-family G member 1-like</fullName>
    </submittedName>
</protein>